<accession>A0AAW0DWH7</accession>
<feature type="compositionally biased region" description="Polar residues" evidence="1">
    <location>
        <begin position="320"/>
        <end position="342"/>
    </location>
</feature>
<feature type="compositionally biased region" description="Polar residues" evidence="1">
    <location>
        <begin position="355"/>
        <end position="384"/>
    </location>
</feature>
<sequence length="731" mass="79468">MLGPRPIHSHSAQPSPSTKGLINRFESLSSQSTSMSASDTTTLKTKSPLYSGITSSKKDKSPIRQSLRNLLAALKKGSGLRAGKPTPETPARLAPTPESLQEPLPAMTLSPTDTCSTSTKSFYSQQLTGSLYYLVRFPETLSTSQNLPTWTFCSAVLEDNALHLTCKTTASIYAVSLQHCLDVRQEAEEESESGSILLGEDMKVFEVLERARWVSAVWDIILPTNEASVSAKETKPIHSPESVTPPRPSSTCVDRALPPLPERPLSPIAVRIWNASFNSASPLVNSSATCTVPAKRPSITDLGRLSVVTQRRARLEGHGNSASTSPSQLQRTSTLIRRNSQRVPGPLKDEATGRASPTSILDSYSSPHKPTARNIQSDPGNPVSSCFLGDHPSDEPHNVPSTQSLLLESLAEDIRKTMSEIRRQTDDTNRTLHNIHSAIGQRLEPDPSSPAILNVLRGIDERLRSDLPYILKHLAQIQVGGCGSEYHNSSQTKEAAAFDALDKVPLVLSPILIGRHISQINQILLLLEESVSQRTVQAKQQADSWLEAFVRGGTAQISVVAAGVEQISQRLGCSSDSVPSLVAEIRQLAPDGQPRDQIATLLASINNLTASMNSESPGSTSQSIVDLINRQRQEQEKLLRALVAGLSDEIRGERSRFVDAMKEATAINVQLHVEELKKELAREVRADPLAYHSKQPQPIVTPSQKQPSYLSNTSMGPPQGALPDPRYTVYS</sequence>
<gene>
    <name evidence="2" type="ORF">R3P38DRAFT_2496653</name>
</gene>
<feature type="region of interest" description="Disordered" evidence="1">
    <location>
        <begin position="229"/>
        <end position="252"/>
    </location>
</feature>
<dbReference type="EMBL" id="JAWWNJ010000004">
    <property type="protein sequence ID" value="KAK7057231.1"/>
    <property type="molecule type" value="Genomic_DNA"/>
</dbReference>
<evidence type="ECO:0000256" key="1">
    <source>
        <dbReference type="SAM" id="MobiDB-lite"/>
    </source>
</evidence>
<proteinExistence type="predicted"/>
<organism evidence="2 3">
    <name type="scientific">Favolaschia claudopus</name>
    <dbReference type="NCBI Taxonomy" id="2862362"/>
    <lineage>
        <taxon>Eukaryota</taxon>
        <taxon>Fungi</taxon>
        <taxon>Dikarya</taxon>
        <taxon>Basidiomycota</taxon>
        <taxon>Agaricomycotina</taxon>
        <taxon>Agaricomycetes</taxon>
        <taxon>Agaricomycetidae</taxon>
        <taxon>Agaricales</taxon>
        <taxon>Marasmiineae</taxon>
        <taxon>Mycenaceae</taxon>
        <taxon>Favolaschia</taxon>
    </lineage>
</organism>
<keyword evidence="3" id="KW-1185">Reference proteome</keyword>
<reference evidence="2 3" key="1">
    <citation type="journal article" date="2024" name="J Genomics">
        <title>Draft genome sequencing and assembly of Favolaschia claudopus CIRM-BRFM 2984 isolated from oak limbs.</title>
        <authorList>
            <person name="Navarro D."/>
            <person name="Drula E."/>
            <person name="Chaduli D."/>
            <person name="Cazenave R."/>
            <person name="Ahrendt S."/>
            <person name="Wang J."/>
            <person name="Lipzen A."/>
            <person name="Daum C."/>
            <person name="Barry K."/>
            <person name="Grigoriev I.V."/>
            <person name="Favel A."/>
            <person name="Rosso M.N."/>
            <person name="Martin F."/>
        </authorList>
    </citation>
    <scope>NUCLEOTIDE SEQUENCE [LARGE SCALE GENOMIC DNA]</scope>
    <source>
        <strain evidence="2 3">CIRM-BRFM 2984</strain>
    </source>
</reference>
<feature type="region of interest" description="Disordered" evidence="1">
    <location>
        <begin position="315"/>
        <end position="402"/>
    </location>
</feature>
<feature type="region of interest" description="Disordered" evidence="1">
    <location>
        <begin position="1"/>
        <end position="105"/>
    </location>
</feature>
<feature type="compositionally biased region" description="Low complexity" evidence="1">
    <location>
        <begin position="27"/>
        <end position="42"/>
    </location>
</feature>
<dbReference type="AlphaFoldDB" id="A0AAW0DWH7"/>
<protein>
    <submittedName>
        <fullName evidence="2">Uncharacterized protein</fullName>
    </submittedName>
</protein>
<evidence type="ECO:0000313" key="3">
    <source>
        <dbReference type="Proteomes" id="UP001362999"/>
    </source>
</evidence>
<dbReference type="Proteomes" id="UP001362999">
    <property type="component" value="Unassembled WGS sequence"/>
</dbReference>
<evidence type="ECO:0000313" key="2">
    <source>
        <dbReference type="EMBL" id="KAK7057231.1"/>
    </source>
</evidence>
<feature type="region of interest" description="Disordered" evidence="1">
    <location>
        <begin position="688"/>
        <end position="731"/>
    </location>
</feature>
<feature type="compositionally biased region" description="Polar residues" evidence="1">
    <location>
        <begin position="694"/>
        <end position="716"/>
    </location>
</feature>
<feature type="compositionally biased region" description="Polar residues" evidence="1">
    <location>
        <begin position="10"/>
        <end position="20"/>
    </location>
</feature>
<comment type="caution">
    <text evidence="2">The sequence shown here is derived from an EMBL/GenBank/DDBJ whole genome shotgun (WGS) entry which is preliminary data.</text>
</comment>
<name>A0AAW0DWH7_9AGAR</name>